<reference evidence="2" key="1">
    <citation type="submission" date="2021-01" db="EMBL/GenBank/DDBJ databases">
        <title>Whole genome shotgun sequence of Sphaerisporangium rufum NBRC 109079.</title>
        <authorList>
            <person name="Komaki H."/>
            <person name="Tamura T."/>
        </authorList>
    </citation>
    <scope>NUCLEOTIDE SEQUENCE</scope>
    <source>
        <strain evidence="2">NBRC 109079</strain>
    </source>
</reference>
<dbReference type="InterPro" id="IPR042171">
    <property type="entry name" value="Acyl-CoA_hotdog"/>
</dbReference>
<keyword evidence="3" id="KW-1185">Reference proteome</keyword>
<dbReference type="Pfam" id="PF20789">
    <property type="entry name" value="4HBT_3C"/>
    <property type="match status" value="1"/>
</dbReference>
<dbReference type="AlphaFoldDB" id="A0A919R2A2"/>
<dbReference type="RefSeq" id="WP_239137394.1">
    <property type="nucleotide sequence ID" value="NZ_BOOU01000041.1"/>
</dbReference>
<sequence length="179" mass="19232">MTLSQQGRLRMEALITLGRLDDAGPWWSRAAPVELPPEPECLLAPPEAPGGIAVPLMGVLEVRIHPGHLGFGLGDGRRDGVIGSWQRLADGSDWDPVSLLVALYAVPPVTYNLDLPGWMPTIQLSAYIRRLPAPGPLRVRLAATDVGGDRIDQSAQVWDAKDRLIAQSTQLAAVRVPAA</sequence>
<feature type="domain" description="Acyl-CoA thioesterase-like C-terminal" evidence="1">
    <location>
        <begin position="45"/>
        <end position="174"/>
    </location>
</feature>
<protein>
    <recommendedName>
        <fullName evidence="1">Acyl-CoA thioesterase-like C-terminal domain-containing protein</fullName>
    </recommendedName>
</protein>
<dbReference type="Gene3D" id="2.40.160.210">
    <property type="entry name" value="Acyl-CoA thioesterase, double hotdog domain"/>
    <property type="match status" value="1"/>
</dbReference>
<gene>
    <name evidence="2" type="ORF">Sru01_27200</name>
</gene>
<dbReference type="PANTHER" id="PTHR38110:SF1">
    <property type="entry name" value="THIOESTERASE DOMAIN-CONTAINING PROTEIN"/>
    <property type="match status" value="1"/>
</dbReference>
<dbReference type="SUPFAM" id="SSF54637">
    <property type="entry name" value="Thioesterase/thiol ester dehydrase-isomerase"/>
    <property type="match status" value="1"/>
</dbReference>
<evidence type="ECO:0000313" key="3">
    <source>
        <dbReference type="Proteomes" id="UP000655287"/>
    </source>
</evidence>
<comment type="caution">
    <text evidence="2">The sequence shown here is derived from an EMBL/GenBank/DDBJ whole genome shotgun (WGS) entry which is preliminary data.</text>
</comment>
<dbReference type="EMBL" id="BOOU01000041">
    <property type="protein sequence ID" value="GII77738.1"/>
    <property type="molecule type" value="Genomic_DNA"/>
</dbReference>
<evidence type="ECO:0000313" key="2">
    <source>
        <dbReference type="EMBL" id="GII77738.1"/>
    </source>
</evidence>
<dbReference type="InterPro" id="IPR029069">
    <property type="entry name" value="HotDog_dom_sf"/>
</dbReference>
<organism evidence="2 3">
    <name type="scientific">Sphaerisporangium rufum</name>
    <dbReference type="NCBI Taxonomy" id="1381558"/>
    <lineage>
        <taxon>Bacteria</taxon>
        <taxon>Bacillati</taxon>
        <taxon>Actinomycetota</taxon>
        <taxon>Actinomycetes</taxon>
        <taxon>Streptosporangiales</taxon>
        <taxon>Streptosporangiaceae</taxon>
        <taxon>Sphaerisporangium</taxon>
    </lineage>
</organism>
<evidence type="ECO:0000259" key="1">
    <source>
        <dbReference type="Pfam" id="PF20789"/>
    </source>
</evidence>
<dbReference type="InterPro" id="IPR049450">
    <property type="entry name" value="ACOT8-like_C"/>
</dbReference>
<name>A0A919R2A2_9ACTN</name>
<accession>A0A919R2A2</accession>
<dbReference type="Proteomes" id="UP000655287">
    <property type="component" value="Unassembled WGS sequence"/>
</dbReference>
<dbReference type="InterPro" id="IPR052389">
    <property type="entry name" value="Sec_Metab_Biosynth-Assoc"/>
</dbReference>
<proteinExistence type="predicted"/>
<dbReference type="PANTHER" id="PTHR38110">
    <property type="entry name" value="CHROMOSOME 23, WHOLE GENOME SHOTGUN SEQUENCE"/>
    <property type="match status" value="1"/>
</dbReference>